<proteinExistence type="predicted"/>
<name>A0A8H7ZJZ9_9ASCO</name>
<gene>
    <name evidence="3" type="ORF">I9W82_001339</name>
</gene>
<dbReference type="EMBL" id="JAEOAQ010000001">
    <property type="protein sequence ID" value="KAG5422244.1"/>
    <property type="molecule type" value="Genomic_DNA"/>
</dbReference>
<feature type="region of interest" description="Disordered" evidence="2">
    <location>
        <begin position="316"/>
        <end position="376"/>
    </location>
</feature>
<dbReference type="Proteomes" id="UP000669133">
    <property type="component" value="Unassembled WGS sequence"/>
</dbReference>
<dbReference type="OrthoDB" id="3993941at2759"/>
<feature type="coiled-coil region" evidence="1">
    <location>
        <begin position="208"/>
        <end position="242"/>
    </location>
</feature>
<keyword evidence="4" id="KW-1185">Reference proteome</keyword>
<keyword evidence="1" id="KW-0175">Coiled coil</keyword>
<evidence type="ECO:0000313" key="4">
    <source>
        <dbReference type="Proteomes" id="UP000669133"/>
    </source>
</evidence>
<reference evidence="3 4" key="1">
    <citation type="submission" date="2020-12" db="EMBL/GenBank/DDBJ databases">
        <title>Effect of drift, selection, and recombination on the evolution of hybrid genomes in Candida yeast pathogens.</title>
        <authorList>
            <person name="Mixao V."/>
            <person name="Ksiezopolska E."/>
            <person name="Saus E."/>
            <person name="Boekhout T."/>
            <person name="Gacser A."/>
            <person name="Gabaldon T."/>
        </authorList>
    </citation>
    <scope>NUCLEOTIDE SEQUENCE [LARGE SCALE GENOMIC DNA]</scope>
    <source>
        <strain evidence="3 4">BP57</strain>
    </source>
</reference>
<dbReference type="GeneID" id="93649968"/>
<protein>
    <submittedName>
        <fullName evidence="3">Uncharacterized protein</fullName>
    </submittedName>
</protein>
<dbReference type="Gene3D" id="6.10.250.3150">
    <property type="match status" value="1"/>
</dbReference>
<dbReference type="AlphaFoldDB" id="A0A8H7ZJZ9"/>
<comment type="caution">
    <text evidence="3">The sequence shown here is derived from an EMBL/GenBank/DDBJ whole genome shotgun (WGS) entry which is preliminary data.</text>
</comment>
<feature type="region of interest" description="Disordered" evidence="2">
    <location>
        <begin position="19"/>
        <end position="44"/>
    </location>
</feature>
<sequence length="540" mass="61129">MDNDYESINLASTLKSELVAKSPRRNQQQVPVSESESYDDDEFEHDPEEFITDKHSDLVHEPQLRDDTLHLSDQQADMLADSNTTLRLSSIHLSELMPPLHNKNFNEPMQYLSGRIKNLERNLLEQTQSYSALLRKGDSTVADVRSKIQQTFRQLSEAYLSLNELYSKDASYTKSVCTYFDAWGVKRDRVLDKIQRAKSVESTHGAKLVSLLNETAVVDDEIKELQKRITVLQEKKTVLNKEIEDTTSVLESRTAICGENLRYLESNGREVLSDYLSYNGFPDSDLIALIKERDVDLSFTMPEKIEQESKFIELKLPPQIRKQSDSAGESNVQESIGMKPYEPPSVSDEPTPAPHKQDESLMNHGHGPTPFEKGYATGAQNSRSIKTQLQNIIQKVLQRASTVNESQQKQNNMSTATLDIEPITTFLRLRVEALSDQAVNTTKMAALYHEYDKQWSQVQQIMALQEEKLEQILKESNATGDVTPVLQVLTQTQNQLESAYNSIPSKDPQSILSQLVEHEVDAVIEAVSMVAGQNHDRVDN</sequence>
<organism evidence="3 4">
    <name type="scientific">Candida metapsilosis</name>
    <dbReference type="NCBI Taxonomy" id="273372"/>
    <lineage>
        <taxon>Eukaryota</taxon>
        <taxon>Fungi</taxon>
        <taxon>Dikarya</taxon>
        <taxon>Ascomycota</taxon>
        <taxon>Saccharomycotina</taxon>
        <taxon>Pichiomycetes</taxon>
        <taxon>Debaryomycetaceae</taxon>
        <taxon>Candida/Lodderomyces clade</taxon>
        <taxon>Candida</taxon>
    </lineage>
</organism>
<evidence type="ECO:0000256" key="2">
    <source>
        <dbReference type="SAM" id="MobiDB-lite"/>
    </source>
</evidence>
<accession>A0A8H7ZJZ9</accession>
<evidence type="ECO:0000256" key="1">
    <source>
        <dbReference type="SAM" id="Coils"/>
    </source>
</evidence>
<feature type="compositionally biased region" description="Polar residues" evidence="2">
    <location>
        <begin position="325"/>
        <end position="334"/>
    </location>
</feature>
<evidence type="ECO:0000313" key="3">
    <source>
        <dbReference type="EMBL" id="KAG5422244.1"/>
    </source>
</evidence>
<dbReference type="RefSeq" id="XP_067551360.1">
    <property type="nucleotide sequence ID" value="XM_067690073.1"/>
</dbReference>